<evidence type="ECO:0000256" key="8">
    <source>
        <dbReference type="ARBA" id="ARBA00023316"/>
    </source>
</evidence>
<dbReference type="AlphaFoldDB" id="A0A1X7PC28"/>
<dbReference type="FunFam" id="2.40.440.10:FF:000002">
    <property type="entry name" value="L,D-transpeptidase ErfK/SrfK"/>
    <property type="match status" value="1"/>
</dbReference>
<dbReference type="RefSeq" id="WP_085465556.1">
    <property type="nucleotide sequence ID" value="NZ_FXBL01000004.1"/>
</dbReference>
<accession>A0A1X7PC28</accession>
<dbReference type="GO" id="GO:0016757">
    <property type="term" value="F:glycosyltransferase activity"/>
    <property type="evidence" value="ECO:0007669"/>
    <property type="project" value="UniProtKB-KW"/>
</dbReference>
<keyword evidence="5" id="KW-0378">Hydrolase</keyword>
<dbReference type="UniPathway" id="UPA00219"/>
<name>A0A1X7PC28_9HYPH</name>
<dbReference type="EMBL" id="FXBL01000004">
    <property type="protein sequence ID" value="SMH48774.1"/>
    <property type="molecule type" value="Genomic_DNA"/>
</dbReference>
<dbReference type="GO" id="GO:0008360">
    <property type="term" value="P:regulation of cell shape"/>
    <property type="evidence" value="ECO:0007669"/>
    <property type="project" value="UniProtKB-UniRule"/>
</dbReference>
<dbReference type="GO" id="GO:0071555">
    <property type="term" value="P:cell wall organization"/>
    <property type="evidence" value="ECO:0007669"/>
    <property type="project" value="UniProtKB-UniRule"/>
</dbReference>
<comment type="similarity">
    <text evidence="2">Belongs to the YkuD family.</text>
</comment>
<feature type="active site" description="Proton donor/acceptor" evidence="9">
    <location>
        <position position="192"/>
    </location>
</feature>
<dbReference type="InterPro" id="IPR005490">
    <property type="entry name" value="LD_TPept_cat_dom"/>
</dbReference>
<dbReference type="SUPFAM" id="SSF141523">
    <property type="entry name" value="L,D-transpeptidase catalytic domain-like"/>
    <property type="match status" value="1"/>
</dbReference>
<dbReference type="GO" id="GO:0018104">
    <property type="term" value="P:peptidoglycan-protein cross-linking"/>
    <property type="evidence" value="ECO:0007669"/>
    <property type="project" value="TreeGrafter"/>
</dbReference>
<dbReference type="GO" id="GO:0071972">
    <property type="term" value="F:peptidoglycan L,D-transpeptidase activity"/>
    <property type="evidence" value="ECO:0007669"/>
    <property type="project" value="TreeGrafter"/>
</dbReference>
<feature type="active site" description="Nucleophile" evidence="9">
    <location>
        <position position="208"/>
    </location>
</feature>
<keyword evidence="6 9" id="KW-0133">Cell shape</keyword>
<evidence type="ECO:0000313" key="11">
    <source>
        <dbReference type="EMBL" id="SMH48774.1"/>
    </source>
</evidence>
<evidence type="ECO:0000259" key="10">
    <source>
        <dbReference type="PROSITE" id="PS52029"/>
    </source>
</evidence>
<evidence type="ECO:0000256" key="5">
    <source>
        <dbReference type="ARBA" id="ARBA00022801"/>
    </source>
</evidence>
<dbReference type="Proteomes" id="UP000193083">
    <property type="component" value="Unassembled WGS sequence"/>
</dbReference>
<evidence type="ECO:0000256" key="7">
    <source>
        <dbReference type="ARBA" id="ARBA00022984"/>
    </source>
</evidence>
<protein>
    <submittedName>
        <fullName evidence="11">Lipoprotein-anchoring transpeptidase ErfK/SrfK</fullName>
    </submittedName>
</protein>
<dbReference type="PROSITE" id="PS51257">
    <property type="entry name" value="PROKAR_LIPOPROTEIN"/>
    <property type="match status" value="1"/>
</dbReference>
<keyword evidence="4" id="KW-0808">Transferase</keyword>
<dbReference type="OrthoDB" id="8478453at2"/>
<dbReference type="PANTHER" id="PTHR30582:SF24">
    <property type="entry name" value="L,D-TRANSPEPTIDASE ERFK_SRFK-RELATED"/>
    <property type="match status" value="1"/>
</dbReference>
<dbReference type="Pfam" id="PF03734">
    <property type="entry name" value="YkuD"/>
    <property type="match status" value="1"/>
</dbReference>
<dbReference type="InterPro" id="IPR038063">
    <property type="entry name" value="Transpep_catalytic_dom"/>
</dbReference>
<proteinExistence type="inferred from homology"/>
<reference evidence="11 12" key="1">
    <citation type="submission" date="2017-04" db="EMBL/GenBank/DDBJ databases">
        <authorList>
            <person name="Afonso C.L."/>
            <person name="Miller P.J."/>
            <person name="Scott M.A."/>
            <person name="Spackman E."/>
            <person name="Goraichik I."/>
            <person name="Dimitrov K.M."/>
            <person name="Suarez D.L."/>
            <person name="Swayne D.E."/>
        </authorList>
    </citation>
    <scope>NUCLEOTIDE SEQUENCE [LARGE SCALE GENOMIC DNA]</scope>
    <source>
        <strain evidence="11 12">B5P</strain>
    </source>
</reference>
<evidence type="ECO:0000256" key="4">
    <source>
        <dbReference type="ARBA" id="ARBA00022679"/>
    </source>
</evidence>
<evidence type="ECO:0000256" key="3">
    <source>
        <dbReference type="ARBA" id="ARBA00022676"/>
    </source>
</evidence>
<feature type="domain" description="L,D-TPase catalytic" evidence="10">
    <location>
        <begin position="96"/>
        <end position="232"/>
    </location>
</feature>
<evidence type="ECO:0000256" key="1">
    <source>
        <dbReference type="ARBA" id="ARBA00004752"/>
    </source>
</evidence>
<dbReference type="CDD" id="cd16913">
    <property type="entry name" value="YkuD_like"/>
    <property type="match status" value="1"/>
</dbReference>
<evidence type="ECO:0000256" key="6">
    <source>
        <dbReference type="ARBA" id="ARBA00022960"/>
    </source>
</evidence>
<comment type="pathway">
    <text evidence="1 9">Cell wall biogenesis; peptidoglycan biosynthesis.</text>
</comment>
<keyword evidence="12" id="KW-1185">Reference proteome</keyword>
<evidence type="ECO:0000256" key="9">
    <source>
        <dbReference type="PROSITE-ProRule" id="PRU01373"/>
    </source>
</evidence>
<keyword evidence="7 9" id="KW-0573">Peptidoglycan synthesis</keyword>
<keyword evidence="11" id="KW-0449">Lipoprotein</keyword>
<dbReference type="InterPro" id="IPR050979">
    <property type="entry name" value="LD-transpeptidase"/>
</dbReference>
<dbReference type="PANTHER" id="PTHR30582">
    <property type="entry name" value="L,D-TRANSPEPTIDASE"/>
    <property type="match status" value="1"/>
</dbReference>
<organism evidence="11 12">
    <name type="scientific">Mesorhizobium australicum</name>
    <dbReference type="NCBI Taxonomy" id="536018"/>
    <lineage>
        <taxon>Bacteria</taxon>
        <taxon>Pseudomonadati</taxon>
        <taxon>Pseudomonadota</taxon>
        <taxon>Alphaproteobacteria</taxon>
        <taxon>Hyphomicrobiales</taxon>
        <taxon>Phyllobacteriaceae</taxon>
        <taxon>Mesorhizobium</taxon>
    </lineage>
</organism>
<keyword evidence="8 9" id="KW-0961">Cell wall biogenesis/degradation</keyword>
<sequence length="232" mass="25310">MGDRVELTRRGFVLAMGGVALGGCSTSLEMPDLGLDTTTTGSIRPKISVDKGITDPDLMYASVQEGPFSLPAIPYAKVPREFQRQIVPDPTGEAPGTIVVKLAEHHLYVVQEGGDALRYGVGIGKAGFEWSGRAVVQYKKQWPVWTPPSEMIARKPELEKWRSGQPGGPDNPLGARALYLFKDGNDTGYRIHGSPEWWSIGQNMSSGCIRMINQDVIDLYNRVPPKSTVVVA</sequence>
<evidence type="ECO:0000256" key="2">
    <source>
        <dbReference type="ARBA" id="ARBA00005992"/>
    </source>
</evidence>
<dbReference type="Gene3D" id="2.40.440.10">
    <property type="entry name" value="L,D-transpeptidase catalytic domain-like"/>
    <property type="match status" value="1"/>
</dbReference>
<dbReference type="GO" id="GO:0005576">
    <property type="term" value="C:extracellular region"/>
    <property type="evidence" value="ECO:0007669"/>
    <property type="project" value="TreeGrafter"/>
</dbReference>
<gene>
    <name evidence="11" type="ORF">SAMN02982922_3776</name>
</gene>
<dbReference type="PROSITE" id="PS52029">
    <property type="entry name" value="LD_TPASE"/>
    <property type="match status" value="1"/>
</dbReference>
<keyword evidence="3" id="KW-0328">Glycosyltransferase</keyword>
<evidence type="ECO:0000313" key="12">
    <source>
        <dbReference type="Proteomes" id="UP000193083"/>
    </source>
</evidence>